<evidence type="ECO:0000313" key="2">
    <source>
        <dbReference type="EMBL" id="KAH9815316.1"/>
    </source>
</evidence>
<feature type="region of interest" description="Disordered" evidence="1">
    <location>
        <begin position="78"/>
        <end position="114"/>
    </location>
</feature>
<keyword evidence="3" id="KW-1185">Reference proteome</keyword>
<dbReference type="EMBL" id="RIBY02002423">
    <property type="protein sequence ID" value="KAH9815316.1"/>
    <property type="molecule type" value="Genomic_DNA"/>
</dbReference>
<sequence length="221" mass="23704">MHGLAIAALDTVTDQEAKTSKKSLRYLPQDTKAKTMHTSTLLLALWAATALAVTTPNPAKLNPYLAPHKRSIIAYPKAHAKRDDEGPEEDGFDDTNPPQGEDPGKKQKSGKKQKPCGPWAWIGYPGDDTCYGKGKKLAHGTAPIDCQPVDSAAGDGLNFESAGVWILTTFTSGDCKLGPNDLSRDIPLGGEKPDLCYSDTDYPSHSVSVRLKEGAKCTPIE</sequence>
<reference evidence="2 3" key="1">
    <citation type="journal article" date="2018" name="IMA Fungus">
        <title>IMA Genome-F 10: Nine draft genome sequences of Claviceps purpurea s.lat., including C. arundinis, C. humidiphila, and C. cf. spartinae, pseudomolecules for the pitch canker pathogen Fusarium circinatum, draft genome of Davidsoniella eucalypti, Grosmannia galeiformis, Quambalaria eucalypti, and Teratosphaeria destructans.</title>
        <authorList>
            <person name="Wingfield B.D."/>
            <person name="Liu M."/>
            <person name="Nguyen H.D."/>
            <person name="Lane F.A."/>
            <person name="Morgan S.W."/>
            <person name="De Vos L."/>
            <person name="Wilken P.M."/>
            <person name="Duong T.A."/>
            <person name="Aylward J."/>
            <person name="Coetzee M.P."/>
            <person name="Dadej K."/>
            <person name="De Beer Z.W."/>
            <person name="Findlay W."/>
            <person name="Havenga M."/>
            <person name="Kolarik M."/>
            <person name="Menzies J.G."/>
            <person name="Naidoo K."/>
            <person name="Pochopski O."/>
            <person name="Shoukouhi P."/>
            <person name="Santana Q.C."/>
            <person name="Seifert K.A."/>
            <person name="Soal N."/>
            <person name="Steenkamp E.T."/>
            <person name="Tatham C.T."/>
            <person name="van der Nest M.A."/>
            <person name="Wingfield M.J."/>
        </authorList>
    </citation>
    <scope>NUCLEOTIDE SEQUENCE [LARGE SCALE GENOMIC DNA]</scope>
    <source>
        <strain evidence="2">CMW44962</strain>
    </source>
</reference>
<organism evidence="2 3">
    <name type="scientific">Teratosphaeria destructans</name>
    <dbReference type="NCBI Taxonomy" id="418781"/>
    <lineage>
        <taxon>Eukaryota</taxon>
        <taxon>Fungi</taxon>
        <taxon>Dikarya</taxon>
        <taxon>Ascomycota</taxon>
        <taxon>Pezizomycotina</taxon>
        <taxon>Dothideomycetes</taxon>
        <taxon>Dothideomycetidae</taxon>
        <taxon>Mycosphaerellales</taxon>
        <taxon>Teratosphaeriaceae</taxon>
        <taxon>Teratosphaeria</taxon>
    </lineage>
</organism>
<evidence type="ECO:0000256" key="1">
    <source>
        <dbReference type="SAM" id="MobiDB-lite"/>
    </source>
</evidence>
<accession>A0A9W7VYS0</accession>
<reference evidence="2 3" key="2">
    <citation type="journal article" date="2021" name="Curr. Genet.">
        <title>Genetic response to nitrogen starvation in the aggressive Eucalyptus foliar pathogen Teratosphaeria destructans.</title>
        <authorList>
            <person name="Havenga M."/>
            <person name="Wingfield B.D."/>
            <person name="Wingfield M.J."/>
            <person name="Dreyer L.L."/>
            <person name="Roets F."/>
            <person name="Aylward J."/>
        </authorList>
    </citation>
    <scope>NUCLEOTIDE SEQUENCE [LARGE SCALE GENOMIC DNA]</scope>
    <source>
        <strain evidence="2">CMW44962</strain>
    </source>
</reference>
<proteinExistence type="predicted"/>
<comment type="caution">
    <text evidence="2">The sequence shown here is derived from an EMBL/GenBank/DDBJ whole genome shotgun (WGS) entry which is preliminary data.</text>
</comment>
<dbReference type="Proteomes" id="UP001138500">
    <property type="component" value="Unassembled WGS sequence"/>
</dbReference>
<dbReference type="AlphaFoldDB" id="A0A9W7VYS0"/>
<gene>
    <name evidence="2" type="ORF">Tdes44962_MAKER05644</name>
</gene>
<name>A0A9W7VYS0_9PEZI</name>
<evidence type="ECO:0000313" key="3">
    <source>
        <dbReference type="Proteomes" id="UP001138500"/>
    </source>
</evidence>
<protein>
    <submittedName>
        <fullName evidence="2">Uncharacterized protein</fullName>
    </submittedName>
</protein>